<keyword evidence="1" id="KW-0472">Membrane</keyword>
<sequence>MCLSATVSFTASALLTAGGAAIIVKAARSNWRYLPIGLMPLFAGIQQFTEGFVWVGVNSGDHGTMVWGAMGFIFFTWFMWPFWIPFSVWVLEPSDSRRRPWFLAMTGVGLLLGLLLYIPHGFGTDWLVVTVNRDSLAYENSMLLDQFLPRWVSYALYVFLIIAPPALSRYRHMRHFALTVAVVVIVDVTLLRYAYISFFCLLAGLATIHLAWIILTNKCAEECPELFGHQAAPGRV</sequence>
<feature type="transmembrane region" description="Helical" evidence="1">
    <location>
        <begin position="65"/>
        <end position="89"/>
    </location>
</feature>
<feature type="transmembrane region" description="Helical" evidence="1">
    <location>
        <begin position="151"/>
        <end position="167"/>
    </location>
</feature>
<name>A0ABV7DQE9_9RHOB</name>
<evidence type="ECO:0000313" key="3">
    <source>
        <dbReference type="Proteomes" id="UP001595445"/>
    </source>
</evidence>
<evidence type="ECO:0000313" key="2">
    <source>
        <dbReference type="EMBL" id="MFC3084991.1"/>
    </source>
</evidence>
<proteinExistence type="predicted"/>
<keyword evidence="3" id="KW-1185">Reference proteome</keyword>
<keyword evidence="1" id="KW-1133">Transmembrane helix</keyword>
<gene>
    <name evidence="2" type="ORF">ACFOD6_02905</name>
</gene>
<dbReference type="Pfam" id="PF20334">
    <property type="entry name" value="DUF6629"/>
    <property type="match status" value="1"/>
</dbReference>
<dbReference type="EMBL" id="JBHRSM010000004">
    <property type="protein sequence ID" value="MFC3084991.1"/>
    <property type="molecule type" value="Genomic_DNA"/>
</dbReference>
<keyword evidence="1" id="KW-0812">Transmembrane</keyword>
<dbReference type="InterPro" id="IPR046737">
    <property type="entry name" value="DUF6629"/>
</dbReference>
<evidence type="ECO:0000256" key="1">
    <source>
        <dbReference type="SAM" id="Phobius"/>
    </source>
</evidence>
<organism evidence="2 3">
    <name type="scientific">Tabrizicola soli</name>
    <dbReference type="NCBI Taxonomy" id="2185115"/>
    <lineage>
        <taxon>Bacteria</taxon>
        <taxon>Pseudomonadati</taxon>
        <taxon>Pseudomonadota</taxon>
        <taxon>Alphaproteobacteria</taxon>
        <taxon>Rhodobacterales</taxon>
        <taxon>Paracoccaceae</taxon>
        <taxon>Tabrizicola</taxon>
    </lineage>
</organism>
<dbReference type="Proteomes" id="UP001595445">
    <property type="component" value="Unassembled WGS sequence"/>
</dbReference>
<feature type="transmembrane region" description="Helical" evidence="1">
    <location>
        <begin position="101"/>
        <end position="118"/>
    </location>
</feature>
<accession>A0ABV7DQE9</accession>
<reference evidence="3" key="1">
    <citation type="journal article" date="2019" name="Int. J. Syst. Evol. Microbiol.">
        <title>The Global Catalogue of Microorganisms (GCM) 10K type strain sequencing project: providing services to taxonomists for standard genome sequencing and annotation.</title>
        <authorList>
            <consortium name="The Broad Institute Genomics Platform"/>
            <consortium name="The Broad Institute Genome Sequencing Center for Infectious Disease"/>
            <person name="Wu L."/>
            <person name="Ma J."/>
        </authorList>
    </citation>
    <scope>NUCLEOTIDE SEQUENCE [LARGE SCALE GENOMIC DNA]</scope>
    <source>
        <strain evidence="3">KCTC 62102</strain>
    </source>
</reference>
<dbReference type="RefSeq" id="WP_197646674.1">
    <property type="nucleotide sequence ID" value="NZ_JAEACP010000019.1"/>
</dbReference>
<comment type="caution">
    <text evidence="2">The sequence shown here is derived from an EMBL/GenBank/DDBJ whole genome shotgun (WGS) entry which is preliminary data.</text>
</comment>
<feature type="transmembrane region" description="Helical" evidence="1">
    <location>
        <begin position="196"/>
        <end position="215"/>
    </location>
</feature>
<protein>
    <submittedName>
        <fullName evidence="2">DUF6629 family protein</fullName>
    </submittedName>
</protein>